<name>A0A9K3PY30_9STRA</name>
<feature type="compositionally biased region" description="Low complexity" evidence="1">
    <location>
        <begin position="212"/>
        <end position="222"/>
    </location>
</feature>
<evidence type="ECO:0000256" key="1">
    <source>
        <dbReference type="SAM" id="MobiDB-lite"/>
    </source>
</evidence>
<feature type="region of interest" description="Disordered" evidence="1">
    <location>
        <begin position="1"/>
        <end position="45"/>
    </location>
</feature>
<reference evidence="3" key="2">
    <citation type="submission" date="2021-04" db="EMBL/GenBank/DDBJ databases">
        <authorList>
            <person name="Podell S."/>
        </authorList>
    </citation>
    <scope>NUCLEOTIDE SEQUENCE</scope>
    <source>
        <strain evidence="3">Hildebrandi</strain>
    </source>
</reference>
<organism evidence="3 4">
    <name type="scientific">Nitzschia inconspicua</name>
    <dbReference type="NCBI Taxonomy" id="303405"/>
    <lineage>
        <taxon>Eukaryota</taxon>
        <taxon>Sar</taxon>
        <taxon>Stramenopiles</taxon>
        <taxon>Ochrophyta</taxon>
        <taxon>Bacillariophyta</taxon>
        <taxon>Bacillariophyceae</taxon>
        <taxon>Bacillariophycidae</taxon>
        <taxon>Bacillariales</taxon>
        <taxon>Bacillariaceae</taxon>
        <taxon>Nitzschia</taxon>
    </lineage>
</organism>
<gene>
    <name evidence="3" type="ORF">IV203_036524</name>
</gene>
<feature type="compositionally biased region" description="Basic and acidic residues" evidence="1">
    <location>
        <begin position="31"/>
        <end position="40"/>
    </location>
</feature>
<dbReference type="PROSITE" id="PS50134">
    <property type="entry name" value="ZF_TAZ"/>
    <property type="match status" value="1"/>
</dbReference>
<evidence type="ECO:0000313" key="4">
    <source>
        <dbReference type="Proteomes" id="UP000693970"/>
    </source>
</evidence>
<dbReference type="InterPro" id="IPR000197">
    <property type="entry name" value="Znf_TAZ"/>
</dbReference>
<dbReference type="Pfam" id="PF02135">
    <property type="entry name" value="zf-TAZ"/>
    <property type="match status" value="1"/>
</dbReference>
<protein>
    <submittedName>
        <fullName evidence="3">TAZ zinc finger domain protein</fullName>
    </submittedName>
</protein>
<accession>A0A9K3PY30</accession>
<proteinExistence type="predicted"/>
<sequence>MTIHDGVMASEENVPLSHGDSASPCSDGSSDEGHKTKEAPKNNVSELVTKSKKAASSLWTLLHAKNCRLGVNMCSHVGCPEAKLMYLHLKTCTAVLLEPCPRQHQGCQDARKLLAHYRRCRDIRARQAQNPALRSQQHVCLVCSLVARHAKFTLDRTTSPGSRLSSAKSNANSSHFIPSLIIKEEESFDEKSTDSSSAVMFSQSYDESRGLPSSRPRSASASHRFPFSRPVTSSRAALSNSSDRLSAGRGFQALQAVVSCAIEADPSSVISASLDPIVEDSIGRTGFSRTRSESFDVQSSQYSQEEKESEAAKNMSYLYLAAVENLDEEPKTTQARRRSQSCSVPSASSASSVNSMLDKPMGEELQCILRGDS</sequence>
<feature type="compositionally biased region" description="Polar residues" evidence="1">
    <location>
        <begin position="194"/>
        <end position="205"/>
    </location>
</feature>
<dbReference type="Proteomes" id="UP000693970">
    <property type="component" value="Unassembled WGS sequence"/>
</dbReference>
<comment type="caution">
    <text evidence="3">The sequence shown here is derived from an EMBL/GenBank/DDBJ whole genome shotgun (WGS) entry which is preliminary data.</text>
</comment>
<feature type="compositionally biased region" description="Low complexity" evidence="1">
    <location>
        <begin position="340"/>
        <end position="355"/>
    </location>
</feature>
<evidence type="ECO:0000313" key="3">
    <source>
        <dbReference type="EMBL" id="KAG7361424.1"/>
    </source>
</evidence>
<evidence type="ECO:0000259" key="2">
    <source>
        <dbReference type="PROSITE" id="PS50134"/>
    </source>
</evidence>
<keyword evidence="4" id="KW-1185">Reference proteome</keyword>
<feature type="region of interest" description="Disordered" evidence="1">
    <location>
        <begin position="187"/>
        <end position="227"/>
    </location>
</feature>
<feature type="region of interest" description="Disordered" evidence="1">
    <location>
        <begin position="328"/>
        <end position="373"/>
    </location>
</feature>
<dbReference type="OrthoDB" id="206607at2759"/>
<dbReference type="EMBL" id="JAGRRH010000013">
    <property type="protein sequence ID" value="KAG7361424.1"/>
    <property type="molecule type" value="Genomic_DNA"/>
</dbReference>
<feature type="region of interest" description="Disordered" evidence="1">
    <location>
        <begin position="289"/>
        <end position="308"/>
    </location>
</feature>
<reference evidence="3" key="1">
    <citation type="journal article" date="2021" name="Sci. Rep.">
        <title>Diploid genomic architecture of Nitzschia inconspicua, an elite biomass production diatom.</title>
        <authorList>
            <person name="Oliver A."/>
            <person name="Podell S."/>
            <person name="Pinowska A."/>
            <person name="Traller J.C."/>
            <person name="Smith S.R."/>
            <person name="McClure R."/>
            <person name="Beliaev A."/>
            <person name="Bohutskyi P."/>
            <person name="Hill E.A."/>
            <person name="Rabines A."/>
            <person name="Zheng H."/>
            <person name="Allen L.Z."/>
            <person name="Kuo A."/>
            <person name="Grigoriev I.V."/>
            <person name="Allen A.E."/>
            <person name="Hazlebeck D."/>
            <person name="Allen E.E."/>
        </authorList>
    </citation>
    <scope>NUCLEOTIDE SEQUENCE</scope>
    <source>
        <strain evidence="3">Hildebrandi</strain>
    </source>
</reference>
<dbReference type="AlphaFoldDB" id="A0A9K3PY30"/>
<feature type="domain" description="TAZ-type" evidence="2">
    <location>
        <begin position="47"/>
        <end position="143"/>
    </location>
</feature>